<feature type="compositionally biased region" description="Polar residues" evidence="3">
    <location>
        <begin position="7"/>
        <end position="25"/>
    </location>
</feature>
<accession>A0A915E203</accession>
<evidence type="ECO:0000256" key="2">
    <source>
        <dbReference type="ARBA" id="ARBA00031039"/>
    </source>
</evidence>
<dbReference type="Pfam" id="PF07491">
    <property type="entry name" value="PPI_Ypi1"/>
    <property type="match status" value="1"/>
</dbReference>
<dbReference type="GO" id="GO:0004865">
    <property type="term" value="F:protein serine/threonine phosphatase inhibitor activity"/>
    <property type="evidence" value="ECO:0007669"/>
    <property type="project" value="InterPro"/>
</dbReference>
<evidence type="ECO:0000313" key="5">
    <source>
        <dbReference type="WBParaSite" id="jg25624"/>
    </source>
</evidence>
<dbReference type="WBParaSite" id="jg25624">
    <property type="protein sequence ID" value="jg25624"/>
    <property type="gene ID" value="jg25624"/>
</dbReference>
<feature type="region of interest" description="Disordered" evidence="3">
    <location>
        <begin position="1"/>
        <end position="43"/>
    </location>
</feature>
<sequence>MDRITEENATITEVVTSQPEASTSEPPLVLHLRSNNPAPSVRWTTDTVDNEHLDKKKSKCCCIYKKKRDWNDSDSSDSDCETGHCRGHVDKHKKPEKDHDSEGPSNGADDHKNTA</sequence>
<organism evidence="4 5">
    <name type="scientific">Ditylenchus dipsaci</name>
    <dbReference type="NCBI Taxonomy" id="166011"/>
    <lineage>
        <taxon>Eukaryota</taxon>
        <taxon>Metazoa</taxon>
        <taxon>Ecdysozoa</taxon>
        <taxon>Nematoda</taxon>
        <taxon>Chromadorea</taxon>
        <taxon>Rhabditida</taxon>
        <taxon>Tylenchina</taxon>
        <taxon>Tylenchomorpha</taxon>
        <taxon>Sphaerularioidea</taxon>
        <taxon>Anguinidae</taxon>
        <taxon>Anguininae</taxon>
        <taxon>Ditylenchus</taxon>
    </lineage>
</organism>
<dbReference type="GO" id="GO:0005634">
    <property type="term" value="C:nucleus"/>
    <property type="evidence" value="ECO:0007669"/>
    <property type="project" value="TreeGrafter"/>
</dbReference>
<proteinExistence type="predicted"/>
<feature type="compositionally biased region" description="Polar residues" evidence="3">
    <location>
        <begin position="33"/>
        <end position="43"/>
    </location>
</feature>
<name>A0A915E203_9BILA</name>
<dbReference type="InterPro" id="IPR011107">
    <property type="entry name" value="PPI_Ypi1"/>
</dbReference>
<dbReference type="GO" id="GO:0008157">
    <property type="term" value="F:protein phosphatase 1 binding"/>
    <property type="evidence" value="ECO:0007669"/>
    <property type="project" value="TreeGrafter"/>
</dbReference>
<protein>
    <recommendedName>
        <fullName evidence="1">E3 ubiquitin-protein ligase PPP1R11</fullName>
    </recommendedName>
    <alternativeName>
        <fullName evidence="2">Protein phosphatase 1 regulatory subunit 11</fullName>
    </alternativeName>
</protein>
<dbReference type="PANTHER" id="PTHR20835:SF0">
    <property type="entry name" value="E3 UBIQUITIN-PROTEIN LIGASE PPP1R11"/>
    <property type="match status" value="1"/>
</dbReference>
<feature type="region of interest" description="Disordered" evidence="3">
    <location>
        <begin position="69"/>
        <end position="115"/>
    </location>
</feature>
<evidence type="ECO:0000256" key="3">
    <source>
        <dbReference type="SAM" id="MobiDB-lite"/>
    </source>
</evidence>
<keyword evidence="4" id="KW-1185">Reference proteome</keyword>
<dbReference type="AlphaFoldDB" id="A0A915E203"/>
<dbReference type="Proteomes" id="UP000887574">
    <property type="component" value="Unplaced"/>
</dbReference>
<dbReference type="PANTHER" id="PTHR20835">
    <property type="entry name" value="E3 UBIQUITIN-PROTEIN LIGASE PPP1R11-RELATED"/>
    <property type="match status" value="1"/>
</dbReference>
<reference evidence="5" key="1">
    <citation type="submission" date="2022-11" db="UniProtKB">
        <authorList>
            <consortium name="WormBaseParasite"/>
        </authorList>
    </citation>
    <scope>IDENTIFICATION</scope>
</reference>
<feature type="compositionally biased region" description="Basic and acidic residues" evidence="3">
    <location>
        <begin position="81"/>
        <end position="115"/>
    </location>
</feature>
<evidence type="ECO:0000256" key="1">
    <source>
        <dbReference type="ARBA" id="ARBA00021994"/>
    </source>
</evidence>
<evidence type="ECO:0000313" key="4">
    <source>
        <dbReference type="Proteomes" id="UP000887574"/>
    </source>
</evidence>